<dbReference type="EMBL" id="SGBD01000003">
    <property type="protein sequence ID" value="RZD14336.1"/>
    <property type="molecule type" value="Genomic_DNA"/>
</dbReference>
<dbReference type="InterPro" id="IPR029057">
    <property type="entry name" value="PRTase-like"/>
</dbReference>
<dbReference type="SUPFAM" id="SSF53271">
    <property type="entry name" value="PRTase-like"/>
    <property type="match status" value="1"/>
</dbReference>
<dbReference type="Gene3D" id="3.30.1310.20">
    <property type="entry name" value="PRTase-like"/>
    <property type="match status" value="1"/>
</dbReference>
<dbReference type="InterPro" id="IPR000836">
    <property type="entry name" value="PRTase_dom"/>
</dbReference>
<sequence length="216" mass="23926">MIFKNRQEAGKLLGKNLLKHKYKPEKTVVIGLLRGGIPVAYEIAKALNAPLDVALVRKIGAPDQEELAIGAIVDGENPKVYLNKSLISRIAMPEGYIDRVKEIKLEEIRKREKIYRKGGGRIDVHGKIAIVVDDGIATGASIKVVIEALKEEKPEKIIIAVPVIPKDTLNELKKTVDDVIVLDAPEEFYAVGEFYEDFGQTTDEEVISLLQKSKSK</sequence>
<name>A0A519BAT7_9DELT</name>
<dbReference type="Pfam" id="PF00156">
    <property type="entry name" value="Pribosyltran"/>
    <property type="match status" value="1"/>
</dbReference>
<proteinExistence type="predicted"/>
<reference evidence="2 3" key="1">
    <citation type="submission" date="2019-01" db="EMBL/GenBank/DDBJ databases">
        <title>Insights into ecological role of a new deltaproteobacterial order Candidatus Sinidesulfobacterales (Sva0485) by metagenomics and metatranscriptomics.</title>
        <authorList>
            <person name="Tan S."/>
            <person name="Liu J."/>
            <person name="Fang Y."/>
            <person name="Hedlund B.P."/>
            <person name="Lian Z.H."/>
            <person name="Huang L.Y."/>
            <person name="Li J.T."/>
            <person name="Huang L.N."/>
            <person name="Li W.J."/>
            <person name="Jiang H.C."/>
            <person name="Dong H.L."/>
            <person name="Shu W.S."/>
        </authorList>
    </citation>
    <scope>NUCLEOTIDE SEQUENCE [LARGE SCALE GENOMIC DNA]</scope>
    <source>
        <strain evidence="2">AP3</strain>
    </source>
</reference>
<evidence type="ECO:0000313" key="2">
    <source>
        <dbReference type="EMBL" id="RZD14336.1"/>
    </source>
</evidence>
<accession>A0A519BAT7</accession>
<protein>
    <submittedName>
        <fullName evidence="2">Phosphoribosyltransferase</fullName>
    </submittedName>
</protein>
<dbReference type="CDD" id="cd06223">
    <property type="entry name" value="PRTases_typeI"/>
    <property type="match status" value="1"/>
</dbReference>
<comment type="caution">
    <text evidence="2">The sequence shown here is derived from an EMBL/GenBank/DDBJ whole genome shotgun (WGS) entry which is preliminary data.</text>
</comment>
<feature type="domain" description="Phosphoribosyltransferase" evidence="1">
    <location>
        <begin position="16"/>
        <end position="180"/>
    </location>
</feature>
<dbReference type="Gene3D" id="3.40.50.2020">
    <property type="match status" value="1"/>
</dbReference>
<keyword evidence="2" id="KW-0808">Transferase</keyword>
<dbReference type="AlphaFoldDB" id="A0A519BAT7"/>
<organism evidence="2 3">
    <name type="scientific">Candidatus Acidulodesulfobacterium ferriphilum</name>
    <dbReference type="NCBI Taxonomy" id="2597223"/>
    <lineage>
        <taxon>Bacteria</taxon>
        <taxon>Deltaproteobacteria</taxon>
        <taxon>Candidatus Acidulodesulfobacterales</taxon>
        <taxon>Candidatus Acidulodesulfobacterium</taxon>
    </lineage>
</organism>
<keyword evidence="2" id="KW-0328">Glycosyltransferase</keyword>
<dbReference type="Proteomes" id="UP000320813">
    <property type="component" value="Unassembled WGS sequence"/>
</dbReference>
<evidence type="ECO:0000259" key="1">
    <source>
        <dbReference type="Pfam" id="PF00156"/>
    </source>
</evidence>
<dbReference type="GO" id="GO:0016757">
    <property type="term" value="F:glycosyltransferase activity"/>
    <property type="evidence" value="ECO:0007669"/>
    <property type="project" value="UniProtKB-KW"/>
</dbReference>
<evidence type="ECO:0000313" key="3">
    <source>
        <dbReference type="Proteomes" id="UP000320813"/>
    </source>
</evidence>
<gene>
    <name evidence="2" type="ORF">EVJ47_06625</name>
</gene>